<evidence type="ECO:0000313" key="2">
    <source>
        <dbReference type="Proteomes" id="UP000828390"/>
    </source>
</evidence>
<reference evidence="1" key="2">
    <citation type="submission" date="2020-11" db="EMBL/GenBank/DDBJ databases">
        <authorList>
            <person name="McCartney M.A."/>
            <person name="Auch B."/>
            <person name="Kono T."/>
            <person name="Mallez S."/>
            <person name="Becker A."/>
            <person name="Gohl D.M."/>
            <person name="Silverstein K.A.T."/>
            <person name="Koren S."/>
            <person name="Bechman K.B."/>
            <person name="Herman A."/>
            <person name="Abrahante J.E."/>
            <person name="Garbe J."/>
        </authorList>
    </citation>
    <scope>NUCLEOTIDE SEQUENCE</scope>
    <source>
        <strain evidence="1">Duluth1</strain>
        <tissue evidence="1">Whole animal</tissue>
    </source>
</reference>
<organism evidence="1 2">
    <name type="scientific">Dreissena polymorpha</name>
    <name type="common">Zebra mussel</name>
    <name type="synonym">Mytilus polymorpha</name>
    <dbReference type="NCBI Taxonomy" id="45954"/>
    <lineage>
        <taxon>Eukaryota</taxon>
        <taxon>Metazoa</taxon>
        <taxon>Spiralia</taxon>
        <taxon>Lophotrochozoa</taxon>
        <taxon>Mollusca</taxon>
        <taxon>Bivalvia</taxon>
        <taxon>Autobranchia</taxon>
        <taxon>Heteroconchia</taxon>
        <taxon>Euheterodonta</taxon>
        <taxon>Imparidentia</taxon>
        <taxon>Neoheterodontei</taxon>
        <taxon>Myida</taxon>
        <taxon>Dreissenoidea</taxon>
        <taxon>Dreissenidae</taxon>
        <taxon>Dreissena</taxon>
    </lineage>
</organism>
<dbReference type="EMBL" id="JAIWYP010000005">
    <property type="protein sequence ID" value="KAH3823478.1"/>
    <property type="molecule type" value="Genomic_DNA"/>
</dbReference>
<accession>A0A9D4GV08</accession>
<dbReference type="AlphaFoldDB" id="A0A9D4GV08"/>
<dbReference type="Proteomes" id="UP000828390">
    <property type="component" value="Unassembled WGS sequence"/>
</dbReference>
<keyword evidence="2" id="KW-1185">Reference proteome</keyword>
<proteinExistence type="predicted"/>
<gene>
    <name evidence="1" type="ORF">DPMN_125282</name>
</gene>
<reference evidence="1" key="1">
    <citation type="journal article" date="2019" name="bioRxiv">
        <title>The Genome of the Zebra Mussel, Dreissena polymorpha: A Resource for Invasive Species Research.</title>
        <authorList>
            <person name="McCartney M.A."/>
            <person name="Auch B."/>
            <person name="Kono T."/>
            <person name="Mallez S."/>
            <person name="Zhang Y."/>
            <person name="Obille A."/>
            <person name="Becker A."/>
            <person name="Abrahante J.E."/>
            <person name="Garbe J."/>
            <person name="Badalamenti J.P."/>
            <person name="Herman A."/>
            <person name="Mangelson H."/>
            <person name="Liachko I."/>
            <person name="Sullivan S."/>
            <person name="Sone E.D."/>
            <person name="Koren S."/>
            <person name="Silverstein K.A.T."/>
            <person name="Beckman K.B."/>
            <person name="Gohl D.M."/>
        </authorList>
    </citation>
    <scope>NUCLEOTIDE SEQUENCE</scope>
    <source>
        <strain evidence="1">Duluth1</strain>
        <tissue evidence="1">Whole animal</tissue>
    </source>
</reference>
<sequence>MFAGDGSSTNYKCKINSPTSGGYVFQQAGTFFKLIHDSIRSNVKTKCYENWAINVTFRVKKSPPPGGHVFQPTRTIFTIVQDIIGTNLLTKVLTRNNAHIISTNVLTKFHEDLAINVIFRPNFLTNPKTIFNLVQDIIETNLLTKFHEHGTKNVASRVLTGKHASLFREDRTINVASMIKNTKPNCGHVIQPTGTIFDQGIIRTNLVTEFHEDRTINVASRVLTRKTVL</sequence>
<name>A0A9D4GV08_DREPO</name>
<evidence type="ECO:0000313" key="1">
    <source>
        <dbReference type="EMBL" id="KAH3823478.1"/>
    </source>
</evidence>
<protein>
    <submittedName>
        <fullName evidence="1">Uncharacterized protein</fullName>
    </submittedName>
</protein>
<comment type="caution">
    <text evidence="1">The sequence shown here is derived from an EMBL/GenBank/DDBJ whole genome shotgun (WGS) entry which is preliminary data.</text>
</comment>